<dbReference type="InterPro" id="IPR001279">
    <property type="entry name" value="Metallo-B-lactamas"/>
</dbReference>
<dbReference type="EMBL" id="ML996088">
    <property type="protein sequence ID" value="KAF2150955.1"/>
    <property type="molecule type" value="Genomic_DNA"/>
</dbReference>
<reference evidence="2" key="1">
    <citation type="journal article" date="2020" name="Stud. Mycol.">
        <title>101 Dothideomycetes genomes: a test case for predicting lifestyles and emergence of pathogens.</title>
        <authorList>
            <person name="Haridas S."/>
            <person name="Albert R."/>
            <person name="Binder M."/>
            <person name="Bloem J."/>
            <person name="Labutti K."/>
            <person name="Salamov A."/>
            <person name="Andreopoulos B."/>
            <person name="Baker S."/>
            <person name="Barry K."/>
            <person name="Bills G."/>
            <person name="Bluhm B."/>
            <person name="Cannon C."/>
            <person name="Castanera R."/>
            <person name="Culley D."/>
            <person name="Daum C."/>
            <person name="Ezra D."/>
            <person name="Gonzalez J."/>
            <person name="Henrissat B."/>
            <person name="Kuo A."/>
            <person name="Liang C."/>
            <person name="Lipzen A."/>
            <person name="Lutzoni F."/>
            <person name="Magnuson J."/>
            <person name="Mondo S."/>
            <person name="Nolan M."/>
            <person name="Ohm R."/>
            <person name="Pangilinan J."/>
            <person name="Park H.-J."/>
            <person name="Ramirez L."/>
            <person name="Alfaro M."/>
            <person name="Sun H."/>
            <person name="Tritt A."/>
            <person name="Yoshinaga Y."/>
            <person name="Zwiers L.-H."/>
            <person name="Turgeon B."/>
            <person name="Goodwin S."/>
            <person name="Spatafora J."/>
            <person name="Crous P."/>
            <person name="Grigoriev I."/>
        </authorList>
    </citation>
    <scope>NUCLEOTIDE SEQUENCE</scope>
    <source>
        <strain evidence="2">CBS 260.36</strain>
    </source>
</reference>
<comment type="caution">
    <text evidence="2">The sequence shown here is derived from an EMBL/GenBank/DDBJ whole genome shotgun (WGS) entry which is preliminary data.</text>
</comment>
<dbReference type="PANTHER" id="PTHR43546">
    <property type="entry name" value="UPF0173 METAL-DEPENDENT HYDROLASE MJ1163-RELATED"/>
    <property type="match status" value="1"/>
</dbReference>
<dbReference type="Gene3D" id="3.60.15.10">
    <property type="entry name" value="Ribonuclease Z/Hydroxyacylglutathione hydrolase-like"/>
    <property type="match status" value="1"/>
</dbReference>
<dbReference type="SUPFAM" id="SSF56281">
    <property type="entry name" value="Metallo-hydrolase/oxidoreductase"/>
    <property type="match status" value="1"/>
</dbReference>
<evidence type="ECO:0000313" key="3">
    <source>
        <dbReference type="Proteomes" id="UP000799439"/>
    </source>
</evidence>
<gene>
    <name evidence="2" type="ORF">K461DRAFT_286926</name>
</gene>
<feature type="domain" description="Metallo-beta-lactamase" evidence="1">
    <location>
        <begin position="28"/>
        <end position="96"/>
    </location>
</feature>
<dbReference type="InterPro" id="IPR036866">
    <property type="entry name" value="RibonucZ/Hydroxyglut_hydro"/>
</dbReference>
<evidence type="ECO:0000313" key="2">
    <source>
        <dbReference type="EMBL" id="KAF2150955.1"/>
    </source>
</evidence>
<sequence>MAEQDQVTLEWFGATTFRLRANGLTMFLDTWLDRPKVMPVYLAIDQVKEADYIFISHAHFDHLPGADRLAKQTGAIVIANGEAITCLREAGVPEDQLLPVAGGERIPLFTKAVRDQAKAGTISRAPGPPLAPPLPDVSHAAMSVHCWPSLHALLPGRSHADIPDEMDTAQVYEGASPYACTLDITRGMRYGLLRLNEFVPEDHLDAGERSFIEYISDRQQNILSNFDGGQIMYNFLLGDRTIMYNAHLGAYRGILEHIEPKPDVLIQAIAGRANIDGRPYDGSAAQASTMICKLLGEPKQVIWCLHDEGVIKPWRIKTDAATKMVESETGSRIVNLEPKELYTVFGT</sequence>
<proteinExistence type="predicted"/>
<keyword evidence="3" id="KW-1185">Reference proteome</keyword>
<dbReference type="PANTHER" id="PTHR43546:SF3">
    <property type="entry name" value="UPF0173 METAL-DEPENDENT HYDROLASE MJ1163"/>
    <property type="match status" value="1"/>
</dbReference>
<dbReference type="OrthoDB" id="4311043at2759"/>
<protein>
    <submittedName>
        <fullName evidence="2">Metallo-hydrolase/oxidoreductase</fullName>
    </submittedName>
</protein>
<organism evidence="2 3">
    <name type="scientific">Myriangium duriaei CBS 260.36</name>
    <dbReference type="NCBI Taxonomy" id="1168546"/>
    <lineage>
        <taxon>Eukaryota</taxon>
        <taxon>Fungi</taxon>
        <taxon>Dikarya</taxon>
        <taxon>Ascomycota</taxon>
        <taxon>Pezizomycotina</taxon>
        <taxon>Dothideomycetes</taxon>
        <taxon>Dothideomycetidae</taxon>
        <taxon>Myriangiales</taxon>
        <taxon>Myriangiaceae</taxon>
        <taxon>Myriangium</taxon>
    </lineage>
</organism>
<accession>A0A9P4J0B4</accession>
<dbReference type="Pfam" id="PF12706">
    <property type="entry name" value="Lactamase_B_2"/>
    <property type="match status" value="1"/>
</dbReference>
<dbReference type="Proteomes" id="UP000799439">
    <property type="component" value="Unassembled WGS sequence"/>
</dbReference>
<dbReference type="InterPro" id="IPR050114">
    <property type="entry name" value="UPF0173_UPF0282_UlaG_hydrolase"/>
</dbReference>
<evidence type="ECO:0000259" key="1">
    <source>
        <dbReference type="Pfam" id="PF12706"/>
    </source>
</evidence>
<dbReference type="AlphaFoldDB" id="A0A9P4J0B4"/>
<name>A0A9P4J0B4_9PEZI</name>